<feature type="domain" description="Pyruvate phosphate dikinase AMP/ATP-binding" evidence="17">
    <location>
        <begin position="70"/>
        <end position="296"/>
    </location>
</feature>
<sequence length="873" mass="95917">MLDLVFPGICLNKQIRRESGVGGRIHAFTHSKLSSHQPLVTSHSLLITDERKFLNTLYLLEQISAAERLQIGEKAFHLGRIATNGYPVVPSCVVPAQTLWKFLAQLNSSDPLIADLPESSLRINVDDSHQLQKVAQRLQQEILAAPLPEEYWRSLLEATQSWQASALIFRPSLILKTTAIQNLNFSGLLEAQICCPEPEAIALALKQTWSQLFRARSLLYWQRHRIEWRDIHLAVLVQPLQNAIASGILTCNPSEIEISATWGLGIAIARGEVSPDLYFVSTATNQVRSRQLGNKILAYGVGNIPFISDLTLCTTSLLPSSVTPCLQTYLLSEAQQQQYALSDESLQQLIQLTQQLKTDLGAAFYLEWTLAQTGIDAEPQLYLTHVNTYRVREPAANSQQPKEDSEFRIPPRLSKLRNSEFISGIAAARGEVIAPAYVIAKSEPRPVTIPAGSILVAPAIAPDWLPLLQQAAGIITEQGGLTSHSAILARELGIPAVVSVARATGSIRTGELLELNGDRGEVWRRGDKGDKGDKGEVKSQNSKVKISRLPTPDSQLPTIATQLMLNLSQPSLIAQVKDLPVDGVGLLRSELMMLNVLEGQHPRVWLQQGRQAELLDLWTAQISQFVNAFAPRPVFYRSLDWRSPEFQSLNLDGVDAAAGNSRNSILGQRGTLSYLKDPKVFDLELAALAAVQQSGQTNLHLMLPFVRSVEEFSFCRQRVEQAGLTQVAQFQLWIVAEVPSVLFLLPQYVKAGVQGVSIGTNDLTQLLLGVDRDRGELAANLNERHPAVLQAIAQIIQMAQQANISCSICGQAPVLYPEIIDSLIQSGITSISVEPNAVEQTYRAIARAEQRLLLAAARKIGAEGQRSRGARGN</sequence>
<keyword evidence="11" id="KW-0067">ATP-binding</keyword>
<keyword evidence="8" id="KW-0479">Metal-binding</keyword>
<protein>
    <recommendedName>
        <fullName evidence="6">Phosphoenolpyruvate synthase</fullName>
        <ecNumber evidence="5">2.7.9.2</ecNumber>
    </recommendedName>
    <alternativeName>
        <fullName evidence="13">Pyruvate, water dikinase</fullName>
    </alternativeName>
</protein>
<comment type="function">
    <text evidence="2">Catalyzes the phosphorylation of pyruvate to phosphoenolpyruvate.</text>
</comment>
<evidence type="ECO:0000256" key="15">
    <source>
        <dbReference type="SAM" id="MobiDB-lite"/>
    </source>
</evidence>
<evidence type="ECO:0000256" key="5">
    <source>
        <dbReference type="ARBA" id="ARBA00011996"/>
    </source>
</evidence>
<evidence type="ECO:0000256" key="10">
    <source>
        <dbReference type="ARBA" id="ARBA00022777"/>
    </source>
</evidence>
<dbReference type="InterPro" id="IPR040442">
    <property type="entry name" value="Pyrv_kinase-like_dom_sf"/>
</dbReference>
<dbReference type="PATRIC" id="fig|251229.3.peg.3695"/>
<organism evidence="19 20">
    <name type="scientific">Chroococcidiopsis thermalis (strain PCC 7203)</name>
    <dbReference type="NCBI Taxonomy" id="251229"/>
    <lineage>
        <taxon>Bacteria</taxon>
        <taxon>Bacillati</taxon>
        <taxon>Cyanobacteriota</taxon>
        <taxon>Cyanophyceae</taxon>
        <taxon>Chroococcidiopsidales</taxon>
        <taxon>Chroococcidiopsidaceae</taxon>
        <taxon>Chroococcidiopsis</taxon>
    </lineage>
</organism>
<dbReference type="InParanoid" id="K9U0K7"/>
<dbReference type="SUPFAM" id="SSF52009">
    <property type="entry name" value="Phosphohistidine domain"/>
    <property type="match status" value="1"/>
</dbReference>
<dbReference type="SUPFAM" id="SSF56059">
    <property type="entry name" value="Glutathione synthetase ATP-binding domain-like"/>
    <property type="match status" value="1"/>
</dbReference>
<evidence type="ECO:0000256" key="12">
    <source>
        <dbReference type="ARBA" id="ARBA00022842"/>
    </source>
</evidence>
<evidence type="ECO:0000256" key="3">
    <source>
        <dbReference type="ARBA" id="ARBA00004742"/>
    </source>
</evidence>
<evidence type="ECO:0000256" key="11">
    <source>
        <dbReference type="ARBA" id="ARBA00022840"/>
    </source>
</evidence>
<dbReference type="GO" id="GO:0005524">
    <property type="term" value="F:ATP binding"/>
    <property type="evidence" value="ECO:0007669"/>
    <property type="project" value="UniProtKB-KW"/>
</dbReference>
<dbReference type="EMBL" id="CP003597">
    <property type="protein sequence ID" value="AFY88627.1"/>
    <property type="molecule type" value="Genomic_DNA"/>
</dbReference>
<dbReference type="InterPro" id="IPR023151">
    <property type="entry name" value="PEP_util_CS"/>
</dbReference>
<comment type="cofactor">
    <cofactor evidence="1">
        <name>Mg(2+)</name>
        <dbReference type="ChEBI" id="CHEBI:18420"/>
    </cofactor>
</comment>
<dbReference type="GO" id="GO:0046872">
    <property type="term" value="F:metal ion binding"/>
    <property type="evidence" value="ECO:0007669"/>
    <property type="project" value="UniProtKB-KW"/>
</dbReference>
<dbReference type="eggNOG" id="COG1080">
    <property type="taxonomic scope" value="Bacteria"/>
</dbReference>
<reference evidence="19 20" key="1">
    <citation type="submission" date="2012-06" db="EMBL/GenBank/DDBJ databases">
        <title>Finished chromosome of genome of Chroococcidiopsis thermalis PCC 7203.</title>
        <authorList>
            <consortium name="US DOE Joint Genome Institute"/>
            <person name="Gugger M."/>
            <person name="Coursin T."/>
            <person name="Rippka R."/>
            <person name="Tandeau De Marsac N."/>
            <person name="Huntemann M."/>
            <person name="Wei C.-L."/>
            <person name="Han J."/>
            <person name="Detter J.C."/>
            <person name="Han C."/>
            <person name="Tapia R."/>
            <person name="Davenport K."/>
            <person name="Daligault H."/>
            <person name="Erkkila T."/>
            <person name="Gu W."/>
            <person name="Munk A.C.C."/>
            <person name="Teshima H."/>
            <person name="Xu Y."/>
            <person name="Chain P."/>
            <person name="Chen A."/>
            <person name="Krypides N."/>
            <person name="Mavromatis K."/>
            <person name="Markowitz V."/>
            <person name="Szeto E."/>
            <person name="Ivanova N."/>
            <person name="Mikhailova N."/>
            <person name="Ovchinnikova G."/>
            <person name="Pagani I."/>
            <person name="Pati A."/>
            <person name="Goodwin L."/>
            <person name="Peters L."/>
            <person name="Pitluck S."/>
            <person name="Woyke T."/>
            <person name="Kerfeld C."/>
        </authorList>
    </citation>
    <scope>NUCLEOTIDE SEQUENCE [LARGE SCALE GENOMIC DNA]</scope>
    <source>
        <strain evidence="19 20">PCC 7203</strain>
    </source>
</reference>
<evidence type="ECO:0000256" key="7">
    <source>
        <dbReference type="ARBA" id="ARBA00022679"/>
    </source>
</evidence>
<dbReference type="PANTHER" id="PTHR43030:SF1">
    <property type="entry name" value="PHOSPHOENOLPYRUVATE SYNTHASE"/>
    <property type="match status" value="1"/>
</dbReference>
<dbReference type="KEGG" id="cthe:Chro_3161"/>
<keyword evidence="19" id="KW-0670">Pyruvate</keyword>
<keyword evidence="10" id="KW-0418">Kinase</keyword>
<evidence type="ECO:0000259" key="16">
    <source>
        <dbReference type="Pfam" id="PF00391"/>
    </source>
</evidence>
<comment type="similarity">
    <text evidence="4">Belongs to the PEP-utilizing enzyme family.</text>
</comment>
<comment type="catalytic activity">
    <reaction evidence="14">
        <text>pyruvate + ATP + H2O = phosphoenolpyruvate + AMP + phosphate + 2 H(+)</text>
        <dbReference type="Rhea" id="RHEA:11364"/>
        <dbReference type="ChEBI" id="CHEBI:15361"/>
        <dbReference type="ChEBI" id="CHEBI:15377"/>
        <dbReference type="ChEBI" id="CHEBI:15378"/>
        <dbReference type="ChEBI" id="CHEBI:30616"/>
        <dbReference type="ChEBI" id="CHEBI:43474"/>
        <dbReference type="ChEBI" id="CHEBI:58702"/>
        <dbReference type="ChEBI" id="CHEBI:456215"/>
        <dbReference type="EC" id="2.7.9.2"/>
    </reaction>
</comment>
<evidence type="ECO:0000256" key="9">
    <source>
        <dbReference type="ARBA" id="ARBA00022741"/>
    </source>
</evidence>
<gene>
    <name evidence="19" type="ORF">Chro_3161</name>
</gene>
<dbReference type="InterPro" id="IPR002192">
    <property type="entry name" value="PPDK_AMP/ATP-bd"/>
</dbReference>
<dbReference type="InterPro" id="IPR008279">
    <property type="entry name" value="PEP-util_enz_mobile_dom"/>
</dbReference>
<proteinExistence type="inferred from homology"/>
<dbReference type="InterPro" id="IPR000121">
    <property type="entry name" value="PEP_util_C"/>
</dbReference>
<dbReference type="Gene3D" id="3.20.20.60">
    <property type="entry name" value="Phosphoenolpyruvate-binding domains"/>
    <property type="match status" value="1"/>
</dbReference>
<evidence type="ECO:0000256" key="8">
    <source>
        <dbReference type="ARBA" id="ARBA00022723"/>
    </source>
</evidence>
<dbReference type="PROSITE" id="PS00742">
    <property type="entry name" value="PEP_ENZYMES_2"/>
    <property type="match status" value="1"/>
</dbReference>
<dbReference type="Gene3D" id="3.30.1490.20">
    <property type="entry name" value="ATP-grasp fold, A domain"/>
    <property type="match status" value="1"/>
</dbReference>
<dbReference type="PANTHER" id="PTHR43030">
    <property type="entry name" value="PHOSPHOENOLPYRUVATE SYNTHASE"/>
    <property type="match status" value="1"/>
</dbReference>
<name>K9U0K7_CHRTP</name>
<dbReference type="Pfam" id="PF00391">
    <property type="entry name" value="PEP-utilizers"/>
    <property type="match status" value="1"/>
</dbReference>
<dbReference type="Gene3D" id="3.30.470.20">
    <property type="entry name" value="ATP-grasp fold, B domain"/>
    <property type="match status" value="1"/>
</dbReference>
<dbReference type="GO" id="GO:0006094">
    <property type="term" value="P:gluconeogenesis"/>
    <property type="evidence" value="ECO:0007669"/>
    <property type="project" value="UniProtKB-UniPathway"/>
</dbReference>
<feature type="compositionally biased region" description="Basic and acidic residues" evidence="15">
    <location>
        <begin position="523"/>
        <end position="537"/>
    </location>
</feature>
<evidence type="ECO:0000256" key="6">
    <source>
        <dbReference type="ARBA" id="ARBA00021623"/>
    </source>
</evidence>
<dbReference type="InterPro" id="IPR018274">
    <property type="entry name" value="PEP_util_AS"/>
</dbReference>
<dbReference type="InterPro" id="IPR013815">
    <property type="entry name" value="ATP_grasp_subdomain_1"/>
</dbReference>
<accession>K9U0K7</accession>
<dbReference type="AlphaFoldDB" id="K9U0K7"/>
<dbReference type="SUPFAM" id="SSF51621">
    <property type="entry name" value="Phosphoenolpyruvate/pyruvate domain"/>
    <property type="match status" value="1"/>
</dbReference>
<evidence type="ECO:0000256" key="2">
    <source>
        <dbReference type="ARBA" id="ARBA00002988"/>
    </source>
</evidence>
<comment type="pathway">
    <text evidence="3">Carbohydrate biosynthesis; gluconeogenesis.</text>
</comment>
<evidence type="ECO:0000313" key="20">
    <source>
        <dbReference type="Proteomes" id="UP000010384"/>
    </source>
</evidence>
<keyword evidence="9" id="KW-0547">Nucleotide-binding</keyword>
<evidence type="ECO:0000256" key="13">
    <source>
        <dbReference type="ARBA" id="ARBA00033470"/>
    </source>
</evidence>
<dbReference type="GO" id="GO:0008986">
    <property type="term" value="F:pyruvate, water dikinase activity"/>
    <property type="evidence" value="ECO:0007669"/>
    <property type="project" value="UniProtKB-EC"/>
</dbReference>
<dbReference type="InterPro" id="IPR015813">
    <property type="entry name" value="Pyrv/PenolPyrv_kinase-like_dom"/>
</dbReference>
<dbReference type="eggNOG" id="COG0574">
    <property type="taxonomic scope" value="Bacteria"/>
</dbReference>
<dbReference type="Pfam" id="PF02896">
    <property type="entry name" value="PEP-utilizers_C"/>
    <property type="match status" value="1"/>
</dbReference>
<dbReference type="UniPathway" id="UPA00138"/>
<feature type="domain" description="PEP-utilising enzyme mobile" evidence="16">
    <location>
        <begin position="449"/>
        <end position="520"/>
    </location>
</feature>
<dbReference type="EC" id="2.7.9.2" evidence="5"/>
<dbReference type="PROSITE" id="PS00370">
    <property type="entry name" value="PEP_ENZYMES_PHOS_SITE"/>
    <property type="match status" value="1"/>
</dbReference>
<keyword evidence="7 19" id="KW-0808">Transferase</keyword>
<dbReference type="Pfam" id="PF01326">
    <property type="entry name" value="PPDK_N"/>
    <property type="match status" value="1"/>
</dbReference>
<keyword evidence="12" id="KW-0460">Magnesium</keyword>
<dbReference type="InterPro" id="IPR006319">
    <property type="entry name" value="PEP_synth"/>
</dbReference>
<dbReference type="InterPro" id="IPR036637">
    <property type="entry name" value="Phosphohistidine_dom_sf"/>
</dbReference>
<dbReference type="HOGENOM" id="CLU_007308_6_2_3"/>
<dbReference type="STRING" id="251229.Chro_3161"/>
<dbReference type="Proteomes" id="UP000010384">
    <property type="component" value="Chromosome"/>
</dbReference>
<evidence type="ECO:0000259" key="18">
    <source>
        <dbReference type="Pfam" id="PF02896"/>
    </source>
</evidence>
<feature type="region of interest" description="Disordered" evidence="15">
    <location>
        <begin position="523"/>
        <end position="543"/>
    </location>
</feature>
<evidence type="ECO:0000256" key="1">
    <source>
        <dbReference type="ARBA" id="ARBA00001946"/>
    </source>
</evidence>
<evidence type="ECO:0000259" key="17">
    <source>
        <dbReference type="Pfam" id="PF01326"/>
    </source>
</evidence>
<evidence type="ECO:0000256" key="4">
    <source>
        <dbReference type="ARBA" id="ARBA00007837"/>
    </source>
</evidence>
<evidence type="ECO:0000256" key="14">
    <source>
        <dbReference type="ARBA" id="ARBA00047700"/>
    </source>
</evidence>
<keyword evidence="20" id="KW-1185">Reference proteome</keyword>
<feature type="domain" description="PEP-utilising enzyme C-terminal" evidence="18">
    <location>
        <begin position="558"/>
        <end position="848"/>
    </location>
</feature>
<evidence type="ECO:0000313" key="19">
    <source>
        <dbReference type="EMBL" id="AFY88627.1"/>
    </source>
</evidence>
<dbReference type="Gene3D" id="3.50.30.10">
    <property type="entry name" value="Phosphohistidine domain"/>
    <property type="match status" value="1"/>
</dbReference>